<dbReference type="Gene3D" id="3.40.630.30">
    <property type="match status" value="1"/>
</dbReference>
<keyword evidence="2" id="KW-0808">Transferase</keyword>
<feature type="domain" description="N-acetyltransferase" evidence="1">
    <location>
        <begin position="2"/>
        <end position="163"/>
    </location>
</feature>
<gene>
    <name evidence="2" type="ORF">GA0070607_2561</name>
</gene>
<sequence length="311" mass="34057">MTTIRIAHSDEIPGLVQYPNDAERNAATGTYLTDLLSKGCTRPEWCLVAEDDGRLVGSVVLWTMPGNEMPIDVVLLEAPWDDPDLTIGLALLAEAATLARTLGATELGHVVDSPAQAPQFQRHPEEHAELLRRAGFTVARDGRRFRWLAGGELPAQDGRLRFRSLAELGPEPFVHLLETLLAETADARLTEDVRRHGLRKAAELLFEESAELDHEPQWWEIGYDADGTQAVISLPAHSPAFPVIGFVGVAPAHRGKGYSSSVVARGTAILAENGATEIRGDCDVENVAMFKGFQRAGYDNFANRMEFTRPL</sequence>
<dbReference type="AlphaFoldDB" id="A0A1C4VSF0"/>
<protein>
    <submittedName>
        <fullName evidence="2">Acetyltransferase (GNAT) family protein</fullName>
    </submittedName>
</protein>
<evidence type="ECO:0000259" key="1">
    <source>
        <dbReference type="PROSITE" id="PS51186"/>
    </source>
</evidence>
<dbReference type="RefSeq" id="WP_089018386.1">
    <property type="nucleotide sequence ID" value="NZ_LT607412.1"/>
</dbReference>
<evidence type="ECO:0000313" key="2">
    <source>
        <dbReference type="EMBL" id="SCE86741.1"/>
    </source>
</evidence>
<dbReference type="CDD" id="cd04301">
    <property type="entry name" value="NAT_SF"/>
    <property type="match status" value="1"/>
</dbReference>
<accession>A0A1C4VSF0</accession>
<dbReference type="Pfam" id="PF00583">
    <property type="entry name" value="Acetyltransf_1"/>
    <property type="match status" value="1"/>
</dbReference>
<dbReference type="SUPFAM" id="SSF55729">
    <property type="entry name" value="Acyl-CoA N-acyltransferases (Nat)"/>
    <property type="match status" value="2"/>
</dbReference>
<dbReference type="GO" id="GO:0016747">
    <property type="term" value="F:acyltransferase activity, transferring groups other than amino-acyl groups"/>
    <property type="evidence" value="ECO:0007669"/>
    <property type="project" value="InterPro"/>
</dbReference>
<keyword evidence="3" id="KW-1185">Reference proteome</keyword>
<feature type="domain" description="N-acetyltransferase" evidence="1">
    <location>
        <begin position="177"/>
        <end position="310"/>
    </location>
</feature>
<reference evidence="3" key="1">
    <citation type="submission" date="2016-06" db="EMBL/GenBank/DDBJ databases">
        <authorList>
            <person name="Varghese N."/>
            <person name="Submissions Spin"/>
        </authorList>
    </citation>
    <scope>NUCLEOTIDE SEQUENCE [LARGE SCALE GENOMIC DNA]</scope>
    <source>
        <strain evidence="3">DSM 44875</strain>
    </source>
</reference>
<organism evidence="2 3">
    <name type="scientific">Micromonospora coriariae</name>
    <dbReference type="NCBI Taxonomy" id="285665"/>
    <lineage>
        <taxon>Bacteria</taxon>
        <taxon>Bacillati</taxon>
        <taxon>Actinomycetota</taxon>
        <taxon>Actinomycetes</taxon>
        <taxon>Micromonosporales</taxon>
        <taxon>Micromonosporaceae</taxon>
        <taxon>Micromonospora</taxon>
    </lineage>
</organism>
<proteinExistence type="predicted"/>
<dbReference type="InterPro" id="IPR016181">
    <property type="entry name" value="Acyl_CoA_acyltransferase"/>
</dbReference>
<dbReference type="EMBL" id="LT607412">
    <property type="protein sequence ID" value="SCE86741.1"/>
    <property type="molecule type" value="Genomic_DNA"/>
</dbReference>
<dbReference type="Proteomes" id="UP000198243">
    <property type="component" value="Chromosome I"/>
</dbReference>
<dbReference type="OrthoDB" id="7942268at2"/>
<dbReference type="InterPro" id="IPR000182">
    <property type="entry name" value="GNAT_dom"/>
</dbReference>
<name>A0A1C4VSF0_9ACTN</name>
<evidence type="ECO:0000313" key="3">
    <source>
        <dbReference type="Proteomes" id="UP000198243"/>
    </source>
</evidence>
<dbReference type="PROSITE" id="PS51186">
    <property type="entry name" value="GNAT"/>
    <property type="match status" value="2"/>
</dbReference>